<comment type="caution">
    <text evidence="1">The sequence shown here is derived from an EMBL/GenBank/DDBJ whole genome shotgun (WGS) entry which is preliminary data.</text>
</comment>
<reference evidence="1 2" key="1">
    <citation type="journal article" date="2021" name="Elife">
        <title>Chloroplast acquisition without the gene transfer in kleptoplastic sea slugs, Plakobranchus ocellatus.</title>
        <authorList>
            <person name="Maeda T."/>
            <person name="Takahashi S."/>
            <person name="Yoshida T."/>
            <person name="Shimamura S."/>
            <person name="Takaki Y."/>
            <person name="Nagai Y."/>
            <person name="Toyoda A."/>
            <person name="Suzuki Y."/>
            <person name="Arimoto A."/>
            <person name="Ishii H."/>
            <person name="Satoh N."/>
            <person name="Nishiyama T."/>
            <person name="Hasebe M."/>
            <person name="Maruyama T."/>
            <person name="Minagawa J."/>
            <person name="Obokata J."/>
            <person name="Shigenobu S."/>
        </authorList>
    </citation>
    <scope>NUCLEOTIDE SEQUENCE [LARGE SCALE GENOMIC DNA]</scope>
</reference>
<sequence length="74" mass="7820">MANESALGSAGTLLTRVRVPPSAPCRDGGPESLSVLRNSLVTVNISSRSQHCKALQPFWRTRTTATPGGSGIWL</sequence>
<dbReference type="EMBL" id="BLXT01004960">
    <property type="protein sequence ID" value="GFO18547.1"/>
    <property type="molecule type" value="Genomic_DNA"/>
</dbReference>
<keyword evidence="2" id="KW-1185">Reference proteome</keyword>
<proteinExistence type="predicted"/>
<gene>
    <name evidence="1" type="ORF">PoB_004505200</name>
</gene>
<protein>
    <submittedName>
        <fullName evidence="1">Uncharacterized protein</fullName>
    </submittedName>
</protein>
<evidence type="ECO:0000313" key="1">
    <source>
        <dbReference type="EMBL" id="GFO18547.1"/>
    </source>
</evidence>
<name>A0AAV4BGN2_9GAST</name>
<evidence type="ECO:0000313" key="2">
    <source>
        <dbReference type="Proteomes" id="UP000735302"/>
    </source>
</evidence>
<dbReference type="Proteomes" id="UP000735302">
    <property type="component" value="Unassembled WGS sequence"/>
</dbReference>
<dbReference type="AlphaFoldDB" id="A0AAV4BGN2"/>
<accession>A0AAV4BGN2</accession>
<organism evidence="1 2">
    <name type="scientific">Plakobranchus ocellatus</name>
    <dbReference type="NCBI Taxonomy" id="259542"/>
    <lineage>
        <taxon>Eukaryota</taxon>
        <taxon>Metazoa</taxon>
        <taxon>Spiralia</taxon>
        <taxon>Lophotrochozoa</taxon>
        <taxon>Mollusca</taxon>
        <taxon>Gastropoda</taxon>
        <taxon>Heterobranchia</taxon>
        <taxon>Euthyneura</taxon>
        <taxon>Panpulmonata</taxon>
        <taxon>Sacoglossa</taxon>
        <taxon>Placobranchoidea</taxon>
        <taxon>Plakobranchidae</taxon>
        <taxon>Plakobranchus</taxon>
    </lineage>
</organism>